<sequence>MVKILEIHLDRKLPDLSKEKITEAKRTIRKYPNVELEKILSSEKGIAVEIWEAPDTETVREIIQKVMGPNHCDKIIEVKELEL</sequence>
<dbReference type="Proteomes" id="UP000070549">
    <property type="component" value="Unassembled WGS sequence"/>
</dbReference>
<proteinExistence type="predicted"/>
<protein>
    <submittedName>
        <fullName evidence="1">Uncharacterized protein</fullName>
    </submittedName>
</protein>
<accession>A0A133VE93</accession>
<evidence type="ECO:0000313" key="1">
    <source>
        <dbReference type="EMBL" id="KXB04772.1"/>
    </source>
</evidence>
<evidence type="ECO:0000313" key="2">
    <source>
        <dbReference type="Proteomes" id="UP000070549"/>
    </source>
</evidence>
<organism evidence="1 2">
    <name type="scientific">candidate division MSBL1 archaeon SCGC-AAA382A03</name>
    <dbReference type="NCBI Taxonomy" id="1698278"/>
    <lineage>
        <taxon>Archaea</taxon>
        <taxon>Methanobacteriati</taxon>
        <taxon>Methanobacteriota</taxon>
        <taxon>candidate division MSBL1</taxon>
    </lineage>
</organism>
<gene>
    <name evidence="1" type="ORF">AKJ49_01720</name>
</gene>
<comment type="caution">
    <text evidence="1">The sequence shown here is derived from an EMBL/GenBank/DDBJ whole genome shotgun (WGS) entry which is preliminary data.</text>
</comment>
<reference evidence="1 2" key="1">
    <citation type="journal article" date="2016" name="Sci. Rep.">
        <title>Metabolic traits of an uncultured archaeal lineage -MSBL1- from brine pools of the Red Sea.</title>
        <authorList>
            <person name="Mwirichia R."/>
            <person name="Alam I."/>
            <person name="Rashid M."/>
            <person name="Vinu M."/>
            <person name="Ba-Alawi W."/>
            <person name="Anthony Kamau A."/>
            <person name="Kamanda Ngugi D."/>
            <person name="Goker M."/>
            <person name="Klenk H.P."/>
            <person name="Bajic V."/>
            <person name="Stingl U."/>
        </authorList>
    </citation>
    <scope>NUCLEOTIDE SEQUENCE [LARGE SCALE GENOMIC DNA]</scope>
    <source>
        <strain evidence="1">SCGC-AAA382A03</strain>
    </source>
</reference>
<dbReference type="AlphaFoldDB" id="A0A133VE93"/>
<dbReference type="EMBL" id="LHYC01000046">
    <property type="protein sequence ID" value="KXB04772.1"/>
    <property type="molecule type" value="Genomic_DNA"/>
</dbReference>
<name>A0A133VE93_9EURY</name>
<keyword evidence="2" id="KW-1185">Reference proteome</keyword>